<evidence type="ECO:0000313" key="2">
    <source>
        <dbReference type="Proteomes" id="UP000640333"/>
    </source>
</evidence>
<dbReference type="RefSeq" id="WP_193952366.1">
    <property type="nucleotide sequence ID" value="NZ_JADEYS010000004.1"/>
</dbReference>
<proteinExistence type="predicted"/>
<accession>A0A8J7FCD7</accession>
<sequence>MDRFTNRYLNFFEGKRAPRGTSFLWPVWVWEVLAPDASRNHLNLFQRTILGLIQAGKSNADEIAGWMGIEKEMVLYITVSQLQPNGWLDSKGQLTDEGCRLLENDLEARRSLTTAYVFQDVFSLKLWPRVAHSLPYIDPEPAATEGYPVFMANRETGWEEKPFVLSCHVSTPDRPDIRSFWEAVQQGNNAIHNQKVRGELDCRQKEFKADEIDLIEFKPLKAYVFCWAIEDQTEHWAVTDPLAITPKAEFLREEVFMQARKNQGFARKLSKFIGEIPEKETWEEMNRRLAAEVDFKAFTHFNQAHKIPHLMMYLGALLRREQILSETKEDKDIRVEDCNDLIVQAQKVFECCFKWMLDDWPVANKHFIKRNWQRDDIRSALEEIGRAFLADSDLDNLASQKSGSIHHAATSREYKGSLRPLLAATLFTLPSQNAHPLFGFEPEELAISKILDIADARNAVSHASGKQSNREQALECARFTSQWIQTLLGNMK</sequence>
<dbReference type="AlphaFoldDB" id="A0A8J7FCD7"/>
<dbReference type="EMBL" id="JADEYS010000004">
    <property type="protein sequence ID" value="MBE9396814.1"/>
    <property type="molecule type" value="Genomic_DNA"/>
</dbReference>
<organism evidence="1 2">
    <name type="scientific">Pontibacterium sinense</name>
    <dbReference type="NCBI Taxonomy" id="2781979"/>
    <lineage>
        <taxon>Bacteria</taxon>
        <taxon>Pseudomonadati</taxon>
        <taxon>Pseudomonadota</taxon>
        <taxon>Gammaproteobacteria</taxon>
        <taxon>Oceanospirillales</taxon>
        <taxon>Oceanospirillaceae</taxon>
        <taxon>Pontibacterium</taxon>
    </lineage>
</organism>
<dbReference type="Proteomes" id="UP000640333">
    <property type="component" value="Unassembled WGS sequence"/>
</dbReference>
<comment type="caution">
    <text evidence="1">The sequence shown here is derived from an EMBL/GenBank/DDBJ whole genome shotgun (WGS) entry which is preliminary data.</text>
</comment>
<keyword evidence="2" id="KW-1185">Reference proteome</keyword>
<evidence type="ECO:0000313" key="1">
    <source>
        <dbReference type="EMBL" id="MBE9396814.1"/>
    </source>
</evidence>
<name>A0A8J7FCD7_9GAMM</name>
<protein>
    <submittedName>
        <fullName evidence="1">Uncharacterized protein</fullName>
    </submittedName>
</protein>
<reference evidence="1" key="1">
    <citation type="submission" date="2020-10" db="EMBL/GenBank/DDBJ databases">
        <title>Bacterium isolated from coastal waters sediment.</title>
        <authorList>
            <person name="Chen R.-J."/>
            <person name="Lu D.-C."/>
            <person name="Zhu K.-L."/>
            <person name="Du Z.-J."/>
        </authorList>
    </citation>
    <scope>NUCLEOTIDE SEQUENCE</scope>
    <source>
        <strain evidence="1">N1Y112</strain>
    </source>
</reference>
<gene>
    <name evidence="1" type="ORF">IOQ59_06000</name>
</gene>